<keyword evidence="3" id="KW-1185">Reference proteome</keyword>
<evidence type="ECO:0000313" key="3">
    <source>
        <dbReference type="Proteomes" id="UP000070344"/>
    </source>
</evidence>
<dbReference type="AlphaFoldDB" id="A0A133V3E4"/>
<organism evidence="2 3">
    <name type="scientific">candidate division MSBL1 archaeon SCGC-AAA259O05</name>
    <dbReference type="NCBI Taxonomy" id="1698271"/>
    <lineage>
        <taxon>Archaea</taxon>
        <taxon>Methanobacteriati</taxon>
        <taxon>Methanobacteriota</taxon>
        <taxon>candidate division MSBL1</taxon>
    </lineage>
</organism>
<name>A0A133V3E4_9EURY</name>
<evidence type="ECO:0000256" key="1">
    <source>
        <dbReference type="SAM" id="Phobius"/>
    </source>
</evidence>
<feature type="transmembrane region" description="Helical" evidence="1">
    <location>
        <begin position="38"/>
        <end position="59"/>
    </location>
</feature>
<proteinExistence type="predicted"/>
<comment type="caution">
    <text evidence="2">The sequence shown here is derived from an EMBL/GenBank/DDBJ whole genome shotgun (WGS) entry which is preliminary data.</text>
</comment>
<keyword evidence="1" id="KW-1133">Transmembrane helix</keyword>
<feature type="transmembrane region" description="Helical" evidence="1">
    <location>
        <begin position="12"/>
        <end position="32"/>
    </location>
</feature>
<reference evidence="2 3" key="1">
    <citation type="journal article" date="2016" name="Sci. Rep.">
        <title>Metabolic traits of an uncultured archaeal lineage -MSBL1- from brine pools of the Red Sea.</title>
        <authorList>
            <person name="Mwirichia R."/>
            <person name="Alam I."/>
            <person name="Rashid M."/>
            <person name="Vinu M."/>
            <person name="Ba-Alawi W."/>
            <person name="Anthony Kamau A."/>
            <person name="Kamanda Ngugi D."/>
            <person name="Goker M."/>
            <person name="Klenk H.P."/>
            <person name="Bajic V."/>
            <person name="Stingl U."/>
        </authorList>
    </citation>
    <scope>NUCLEOTIDE SEQUENCE [LARGE SCALE GENOMIC DNA]</scope>
    <source>
        <strain evidence="2">SCGC-AAA259O05</strain>
    </source>
</reference>
<feature type="transmembrane region" description="Helical" evidence="1">
    <location>
        <begin position="80"/>
        <end position="100"/>
    </location>
</feature>
<dbReference type="EMBL" id="LHXV01000035">
    <property type="protein sequence ID" value="KXB00955.1"/>
    <property type="molecule type" value="Genomic_DNA"/>
</dbReference>
<keyword evidence="1" id="KW-0812">Transmembrane</keyword>
<dbReference type="Proteomes" id="UP000070344">
    <property type="component" value="Unassembled WGS sequence"/>
</dbReference>
<protein>
    <submittedName>
        <fullName evidence="2">Uncharacterized protein</fullName>
    </submittedName>
</protein>
<sequence length="127" mass="13764">MDERTRILFKEFAGRGLMGFLFSLLVSGGFLYGAGNQVLLEAQLVLLLCLSVDLCLLGAQLSRKGGFDLLSYYELGPSPFKIAASLLVGALAAATVIRSFGSAAWAQLYFGTLIVSACLFVLWWKMD</sequence>
<evidence type="ECO:0000313" key="2">
    <source>
        <dbReference type="EMBL" id="KXB00955.1"/>
    </source>
</evidence>
<accession>A0A133V3E4</accession>
<keyword evidence="1" id="KW-0472">Membrane</keyword>
<feature type="transmembrane region" description="Helical" evidence="1">
    <location>
        <begin position="106"/>
        <end position="124"/>
    </location>
</feature>
<gene>
    <name evidence="2" type="ORF">AKJ41_03335</name>
</gene>